<accession>A0A8B5VVB7</accession>
<name>A0A8B5VVB7_ENTAV</name>
<dbReference type="InterPro" id="IPR013785">
    <property type="entry name" value="Aldolase_TIM"/>
</dbReference>
<keyword evidence="1" id="KW-0285">Flavoprotein</keyword>
<dbReference type="Pfam" id="PF00724">
    <property type="entry name" value="Oxidored_FMN"/>
    <property type="match status" value="1"/>
</dbReference>
<dbReference type="Gene3D" id="3.20.20.70">
    <property type="entry name" value="Aldolase class I"/>
    <property type="match status" value="1"/>
</dbReference>
<keyword evidence="2" id="KW-0560">Oxidoreductase</keyword>
<evidence type="ECO:0000256" key="2">
    <source>
        <dbReference type="ARBA" id="ARBA00023002"/>
    </source>
</evidence>
<evidence type="ECO:0000256" key="1">
    <source>
        <dbReference type="ARBA" id="ARBA00022630"/>
    </source>
</evidence>
<sequence length="335" mass="36234">MSLLGMPIKIGTLDVSNRLVLPPIATSKSQENGEITDELCQYYAEKSAGGHIGLLITEHSYISPEGKAGKGQMSIAKDSDIAGLERLVSTIHQANTKTFAQINHAGARAKQEIIGCLPKSASSIGHPKFAKNESLPLEMTYDDIQKVIADFAAAAIRAKKAGYDGVEIHAAHAYLLTQFYSPLTNKREDQYNGYSIEGRTKLHLEIIHAVREVVGSDFPIAIRLGASDHTTGGTTIEDSLIAVKAFEKAGIDLLDISGGFSSYVNPNSTEQGYFSDMTEAIKRNVEIPVILTGGIVEVTVAEKLLREEKADMIGVGRAIFKDSNWAKQAFLALEK</sequence>
<evidence type="ECO:0000259" key="3">
    <source>
        <dbReference type="Pfam" id="PF00724"/>
    </source>
</evidence>
<organism evidence="4 5">
    <name type="scientific">Enterococcus avium</name>
    <name type="common">Streptococcus avium</name>
    <dbReference type="NCBI Taxonomy" id="33945"/>
    <lineage>
        <taxon>Bacteria</taxon>
        <taxon>Bacillati</taxon>
        <taxon>Bacillota</taxon>
        <taxon>Bacilli</taxon>
        <taxon>Lactobacillales</taxon>
        <taxon>Enterococcaceae</taxon>
        <taxon>Enterococcus</taxon>
    </lineage>
</organism>
<dbReference type="InterPro" id="IPR001155">
    <property type="entry name" value="OxRdtase_FMN_N"/>
</dbReference>
<dbReference type="EMBL" id="PDXQ01000002">
    <property type="protein sequence ID" value="TRZ28917.1"/>
    <property type="molecule type" value="Genomic_DNA"/>
</dbReference>
<dbReference type="AlphaFoldDB" id="A0A8B5VVB7"/>
<evidence type="ECO:0000313" key="5">
    <source>
        <dbReference type="Proteomes" id="UP000316316"/>
    </source>
</evidence>
<dbReference type="RefSeq" id="WP_144325746.1">
    <property type="nucleotide sequence ID" value="NZ_CAXOGR010000014.1"/>
</dbReference>
<comment type="caution">
    <text evidence="4">The sequence shown here is derived from an EMBL/GenBank/DDBJ whole genome shotgun (WGS) entry which is preliminary data.</text>
</comment>
<proteinExistence type="predicted"/>
<evidence type="ECO:0000313" key="4">
    <source>
        <dbReference type="EMBL" id="TRZ28917.1"/>
    </source>
</evidence>
<reference evidence="4 5" key="1">
    <citation type="submission" date="2017-10" db="EMBL/GenBank/DDBJ databases">
        <title>FDA dAtabase for Regulatory Grade micrObial Sequences (FDA-ARGOS): Supporting development and validation of Infectious Disease Dx tests.</title>
        <authorList>
            <person name="Campos J."/>
            <person name="Goldberg B."/>
            <person name="Tallon L.J."/>
            <person name="Sadzewicz L."/>
            <person name="Sengamalay N."/>
            <person name="Ott S."/>
            <person name="Godinez A."/>
            <person name="Nagaraj S."/>
            <person name="Vyas G."/>
            <person name="Aluvathingal J."/>
            <person name="Nadendla S."/>
            <person name="Geyer C."/>
            <person name="Nandy P."/>
            <person name="Hobson J."/>
            <person name="Sichtig H."/>
        </authorList>
    </citation>
    <scope>NUCLEOTIDE SEQUENCE [LARGE SCALE GENOMIC DNA]</scope>
    <source>
        <strain evidence="4 5">FDAARGOS_185</strain>
    </source>
</reference>
<dbReference type="PANTHER" id="PTHR43656:SF2">
    <property type="entry name" value="BINDING OXIDOREDUCTASE, PUTATIVE (AFU_ORTHOLOGUE AFUA_2G08260)-RELATED"/>
    <property type="match status" value="1"/>
</dbReference>
<dbReference type="InterPro" id="IPR051799">
    <property type="entry name" value="NADH_flavin_oxidoreductase"/>
</dbReference>
<dbReference type="GO" id="GO:0010181">
    <property type="term" value="F:FMN binding"/>
    <property type="evidence" value="ECO:0007669"/>
    <property type="project" value="InterPro"/>
</dbReference>
<feature type="domain" description="NADH:flavin oxidoreductase/NADH oxidase N-terminal" evidence="3">
    <location>
        <begin position="6"/>
        <end position="329"/>
    </location>
</feature>
<dbReference type="Proteomes" id="UP000316316">
    <property type="component" value="Unassembled WGS sequence"/>
</dbReference>
<dbReference type="GO" id="GO:0016491">
    <property type="term" value="F:oxidoreductase activity"/>
    <property type="evidence" value="ECO:0007669"/>
    <property type="project" value="UniProtKB-KW"/>
</dbReference>
<dbReference type="PANTHER" id="PTHR43656">
    <property type="entry name" value="BINDING OXIDOREDUCTASE, PUTATIVE (AFU_ORTHOLOGUE AFUA_2G08260)-RELATED"/>
    <property type="match status" value="1"/>
</dbReference>
<dbReference type="SUPFAM" id="SSF51395">
    <property type="entry name" value="FMN-linked oxidoreductases"/>
    <property type="match status" value="1"/>
</dbReference>
<dbReference type="CDD" id="cd02803">
    <property type="entry name" value="OYE_like_FMN_family"/>
    <property type="match status" value="1"/>
</dbReference>
<gene>
    <name evidence="4" type="ORF">AUF17_19635</name>
</gene>
<protein>
    <submittedName>
        <fullName evidence="4">NADH oxidase</fullName>
    </submittedName>
</protein>